<evidence type="ECO:0000313" key="4">
    <source>
        <dbReference type="Proteomes" id="UP000251835"/>
    </source>
</evidence>
<keyword evidence="4" id="KW-1185">Reference proteome</keyword>
<dbReference type="NCBIfam" id="TIGR04189">
    <property type="entry name" value="surface_SprA"/>
    <property type="match status" value="1"/>
</dbReference>
<evidence type="ECO:0000259" key="2">
    <source>
        <dbReference type="Pfam" id="PF14349"/>
    </source>
</evidence>
<feature type="domain" description="Gliding motility protein SprA N-terminal" evidence="2">
    <location>
        <begin position="75"/>
        <end position="389"/>
    </location>
</feature>
<sequence>MPRHFTILILCLLCFPIVAISQQEEELPINKKSPFYIKENEEATNEQLPYVFEDDNDNTVAEEKDQSPLFLSTPENVATKVVYDPETKSYYIMQKVGDQWYRRPRALSFEEYLKFDMEKSKEDFWFRRARDERQQYQYRLLPGKKYEKEDFIQKIFGDGTIALSAKGAADIKMGLRFRKVDNPAIPERYRKHTSFFMDPKFQASISGSIGDVLNLDINYDTEATFDFNNKTKLAYDGNEDDIIQKVEAGNVSLDLQNSLIRGGKDLFGVKTDLQFGKLYMTTVFSQQKGEMKTINLDNGAQTREFEVDAVNYDENRHFFLSKYFRDNYNKTNATLPVFRTDINVVRVEVWITNVTVNYEREELRNLMAFVDLGENQSNISNPYFSQTGSFTAPSNETNSLYPLLNSTYSGARDINTANSTLSAIPNFSEGVDFVKLETARKLDDSEFTFHPKLGYISLRMPLRNNEIVAVAYEYIKGGESYRVGEFTNSGPATPQNLYVKLLKGTSTSPNLPTWDLMMKNIYSIGASNISPSDFMLDVAYKNDKAGSLPLNYIEEGDIAGKPLLEVLNLDRLNSQLDRHPDGMFDYIAGTTFIPERGLVIFPVLEPFGEDLRKAIGDENIADKYVFEEIYTQTQSQLMQRPSKDKFQLLGTFTGGEGGDINLGSFNIPQGSVRVYAGSRLLREGYDYIVDYMTGKVKIINPALLESSIPIRIDTQNNSLFDLATKTLVGTDMTYRFNDNFYLGATAMYYKEQALYSKVNIGDEPVANFMWGLHGGYSTESNFLTRMLNKLPFYKTKEKVLFDVKGEFAQLMPGHNKLIGDEGNAYIDDFEGSKQIIDLRASRLWFLASTPGKQPAVFPEAEKYDNLEYGYNRALLSWFIIDPLFHNSNSPVAAQERSNSYVRKVRESELFPNQQMQAGTSNLSQVLTLHFDPSKRGQYNFDASGVTGISAGIDAEGNLKKPETRWGGIMREMPVTDFEASNVEYIEFWLLDPFIDEPTSNGGDLYFNFGDISEDILKDSRKAFENGLPTSENDYKVDTTVWGRISKIQSVVNAYDTNSIDEQDLGLDGLNNEDELAHFKAYLDEIANLPGLGVGSQAYQNAMADPANDDYIHFRSEDYDAQNANIIERYYRFNNLEGNARSDNTASKFSTAYTTLPDVEDINKDNTLNEAENYFQYHIPLAPKELSVGRGFITDMMTINAPLANGTISQENWYQFKVPLKEFEAIYGNVSDFRSIRFMRMYMRGFAHPVTLRFARLNLVRDDWRRYEYSLEEGKEGNPQTNTGTAFDVSAVSLIENSRREPINYVMPPNIKRVIDPSRRQARELNEQALQLRVENLKDGDARAVLKRLRIDVRRYKRLIMDVHAEQVRNIPLSDNATTVFLRMGSDFTDNYYEYEIPLKLTAPGRYSDSNMDRKAVWPDANRIDFEMELLKQVKLMRNQEQSSSGSIDYATKYTRTLPELKNNYDAGHAGDKISVKGNPNLMNLRSVLIGIRNPKDNGGDESVEVWVNELRVADFENDGGWAANLNMTTQLSDLGALSFSGQMMTAGFGSIEEKLNQRLQEDVMHYDIAATLDLGKLLPEKARLQVPMYYNFSEHKEKPRYNELDPDIELDRAIDNAVSQEQKDNIENASETYIKTKSFSLTDVKVLPKEDQKIKPWSLTNFSATYAHNEISQRDPIRSHDFEENYRGVLRYDYSPTPKPVEPFKNSRFLSTRYYKLIKDFNFYYLPSRISIRSDLNRHYRSIMRRNVISSNFISTPTFDSDFIWNRYYDIDYPLTKSLKMSISAINMSRIEEDYVRDQNDLYDVWKGIIWDSFRDGGRTVNYNHRVNFDYQLPINKIPFMDWIKANAGYGAEYRWNAGPDLGDEELNIGNQISNQQMLRLDGNIDLVQLYNKSDYLRALNQELSGRKVLRGKTERKTYEQRVDVFKPNKGKLITHNFGTKAVSLKVTDENGKVVRASKKIVNNNRIRVTVYDTIVNAKIELKGTVVAKRPVMNRVGEGFLKVLMGIRNIKLEYDRTKGTMLSGFTPEPSYFGLNDFSFNGAPGIGFVLGKQDEGFLEEAVNKDYILRDNIVNEPYLMTKQERFTIRSTIEPIRSLRITLNATREYFDNNSQYYSFDDKGNFSMGQLFRTGNLSMSYLSLKSSFFSISDRSTYNSTSFQDFLDARKGVSERLAKKYYGNTYKSKLNTETGFYDGFGGTAQDVLVESFHEAYGGKRKGLLPSISQIMPNWKVSYSGLNNVPIIQRLFKRVNIDHSYQSRYSVGGYTTNLDYDGTEVFNNRGDLVPEIEVNSITIDERFAPLVGIKMEWQNNLTTNVSINRGHLMQLNVGSGMLNESANNEWVFDFGYRFEDVNLFIGRSAKSRKFKNDLRILAGFTLRKDYTILRQLFDGESQLTSGQESFLYKLAADYALSDRLNLRLFYDRTVRNPYVSRSFPTIVSNVGFSVRFNFTDFEKEYRPFVSQRKRRVAKVQD</sequence>
<evidence type="ECO:0000256" key="1">
    <source>
        <dbReference type="SAM" id="SignalP"/>
    </source>
</evidence>
<dbReference type="InterPro" id="IPR025684">
    <property type="entry name" value="SprA_N_dom"/>
</dbReference>
<dbReference type="OrthoDB" id="9806090at2"/>
<dbReference type="Pfam" id="PF14349">
    <property type="entry name" value="SprA_N"/>
    <property type="match status" value="2"/>
</dbReference>
<reference evidence="3 4" key="1">
    <citation type="submission" date="2018-05" db="EMBL/GenBank/DDBJ databases">
        <title>Genomic Encyclopedia of Type Strains, Phase IV (KMG-IV): sequencing the most valuable type-strain genomes for metagenomic binning, comparative biology and taxonomic classification.</title>
        <authorList>
            <person name="Goeker M."/>
        </authorList>
    </citation>
    <scope>NUCLEOTIDE SEQUENCE [LARGE SCALE GENOMIC DNA]</scope>
    <source>
        <strain evidence="3 4">DSM 28579</strain>
    </source>
</reference>
<protein>
    <submittedName>
        <fullName evidence="3">Protein involved in gliding motility SprA</fullName>
    </submittedName>
</protein>
<dbReference type="Proteomes" id="UP000251835">
    <property type="component" value="Unassembled WGS sequence"/>
</dbReference>
<feature type="domain" description="Gliding motility protein SprA N-terminal" evidence="2">
    <location>
        <begin position="1081"/>
        <end position="1613"/>
    </location>
</feature>
<name>A0A7L4UPU7_BALHA</name>
<feature type="chain" id="PRO_5029545761" evidence="1">
    <location>
        <begin position="22"/>
        <end position="2471"/>
    </location>
</feature>
<dbReference type="InterPro" id="IPR026377">
    <property type="entry name" value="Cell_surface_SprA"/>
</dbReference>
<accession>A0A7L4UPU7</accession>
<keyword evidence="1" id="KW-0732">Signal</keyword>
<proteinExistence type="predicted"/>
<organism evidence="3 4">
    <name type="scientific">Balneicella halophila</name>
    <dbReference type="NCBI Taxonomy" id="1537566"/>
    <lineage>
        <taxon>Bacteria</taxon>
        <taxon>Pseudomonadati</taxon>
        <taxon>Bacteroidota</taxon>
        <taxon>Bacteroidia</taxon>
        <taxon>Bacteroidales</taxon>
        <taxon>Balneicellaceae</taxon>
        <taxon>Balneicella</taxon>
    </lineage>
</organism>
<gene>
    <name evidence="3" type="ORF">C7377_1397</name>
</gene>
<feature type="signal peptide" evidence="1">
    <location>
        <begin position="1"/>
        <end position="21"/>
    </location>
</feature>
<comment type="caution">
    <text evidence="3">The sequence shown here is derived from an EMBL/GenBank/DDBJ whole genome shotgun (WGS) entry which is preliminary data.</text>
</comment>
<dbReference type="RefSeq" id="WP_116496601.1">
    <property type="nucleotide sequence ID" value="NZ_QENZ01000004.1"/>
</dbReference>
<dbReference type="EMBL" id="QENZ01000004">
    <property type="protein sequence ID" value="PVX51064.1"/>
    <property type="molecule type" value="Genomic_DNA"/>
</dbReference>
<evidence type="ECO:0000313" key="3">
    <source>
        <dbReference type="EMBL" id="PVX51064.1"/>
    </source>
</evidence>